<dbReference type="PANTHER" id="PTHR20857">
    <property type="entry name" value="THIAMINE-PHOSPHATE PYROPHOSPHORYLASE"/>
    <property type="match status" value="1"/>
</dbReference>
<feature type="domain" description="Thiamine phosphate synthase/TenI" evidence="3">
    <location>
        <begin position="49"/>
        <end position="216"/>
    </location>
</feature>
<evidence type="ECO:0000313" key="4">
    <source>
        <dbReference type="EMBL" id="UZF17324.1"/>
    </source>
</evidence>
<geneLocation type="plasmid" evidence="4">
    <name>p1</name>
</geneLocation>
<dbReference type="InterPro" id="IPR013785">
    <property type="entry name" value="Aldolase_TIM"/>
</dbReference>
<dbReference type="InterPro" id="IPR036206">
    <property type="entry name" value="ThiamineP_synth_sf"/>
</dbReference>
<sequence length="225" mass="24596">MPFKDLFQAQRLTNPRGHPSTMGHGHSMRSVSLPDFYQVTPEPAGSPNFEPFFAELTDTLRSGVRLLQLRAKRLDSREHLAVAQRTRDLCRQFGTILMLNGPIDMAREAGCDGVHLSSDALMSLRSRPVPETMLVSAACHSAEQLEQAARMAVDFVTLSPVLPTRTHPEADPLGWERFAALVQGARIPVFALGGMRPDMLDQAKQAGAWGIAAISATWRRPSAGG</sequence>
<evidence type="ECO:0000256" key="1">
    <source>
        <dbReference type="ARBA" id="ARBA00004948"/>
    </source>
</evidence>
<dbReference type="InterPro" id="IPR022998">
    <property type="entry name" value="ThiamineP_synth_TenI"/>
</dbReference>
<evidence type="ECO:0000259" key="3">
    <source>
        <dbReference type="Pfam" id="PF02581"/>
    </source>
</evidence>
<dbReference type="Pfam" id="PF02581">
    <property type="entry name" value="TMP-TENI"/>
    <property type="match status" value="1"/>
</dbReference>
<evidence type="ECO:0000256" key="2">
    <source>
        <dbReference type="ARBA" id="ARBA00022977"/>
    </source>
</evidence>
<dbReference type="CDD" id="cd00564">
    <property type="entry name" value="TMP_TenI"/>
    <property type="match status" value="1"/>
</dbReference>
<reference evidence="4" key="1">
    <citation type="submission" date="2021-10" db="EMBL/GenBank/DDBJ databases">
        <title>Complete genome sequences of five Ralstonia solancearum strains isolated from sunflower.</title>
        <authorList>
            <person name="She X."/>
            <person name="He Z."/>
        </authorList>
    </citation>
    <scope>NUCLEOTIDE SEQUENCE</scope>
    <source>
        <strain evidence="4">RS638</strain>
    </source>
</reference>
<keyword evidence="4" id="KW-0614">Plasmid</keyword>
<name>A0ABY6NJS3_RALSL</name>
<protein>
    <submittedName>
        <fullName evidence="4">Thiamine phosphate synthase</fullName>
    </submittedName>
</protein>
<dbReference type="PANTHER" id="PTHR20857:SF15">
    <property type="entry name" value="THIAMINE-PHOSPHATE SYNTHASE"/>
    <property type="match status" value="1"/>
</dbReference>
<organism evidence="4">
    <name type="scientific">Ralstonia solanacearum</name>
    <name type="common">Pseudomonas solanacearum</name>
    <dbReference type="NCBI Taxonomy" id="305"/>
    <lineage>
        <taxon>Bacteria</taxon>
        <taxon>Pseudomonadati</taxon>
        <taxon>Pseudomonadota</taxon>
        <taxon>Betaproteobacteria</taxon>
        <taxon>Burkholderiales</taxon>
        <taxon>Burkholderiaceae</taxon>
        <taxon>Ralstonia</taxon>
        <taxon>Ralstonia solanacearum species complex</taxon>
    </lineage>
</organism>
<keyword evidence="2" id="KW-0784">Thiamine biosynthesis</keyword>
<comment type="pathway">
    <text evidence="1">Cofactor biosynthesis; thiamine diphosphate biosynthesis.</text>
</comment>
<dbReference type="SUPFAM" id="SSF51391">
    <property type="entry name" value="Thiamin phosphate synthase"/>
    <property type="match status" value="1"/>
</dbReference>
<proteinExistence type="predicted"/>
<dbReference type="EMBL" id="CP085044">
    <property type="protein sequence ID" value="UZF17324.1"/>
    <property type="molecule type" value="Genomic_DNA"/>
</dbReference>
<accession>A0ABY6NJS3</accession>
<dbReference type="Gene3D" id="3.20.20.70">
    <property type="entry name" value="Aldolase class I"/>
    <property type="match status" value="1"/>
</dbReference>
<gene>
    <name evidence="4" type="ORF">LH706_25540</name>
</gene>